<organism evidence="1 2">
    <name type="scientific">Eiseniibacteriota bacterium</name>
    <dbReference type="NCBI Taxonomy" id="2212470"/>
    <lineage>
        <taxon>Bacteria</taxon>
        <taxon>Candidatus Eiseniibacteriota</taxon>
    </lineage>
</organism>
<comment type="caution">
    <text evidence="1">The sequence shown here is derived from an EMBL/GenBank/DDBJ whole genome shotgun (WGS) entry which is preliminary data.</text>
</comment>
<protein>
    <recommendedName>
        <fullName evidence="3">Pilus assembly protein PilP</fullName>
    </recommendedName>
</protein>
<evidence type="ECO:0000313" key="2">
    <source>
        <dbReference type="Proteomes" id="UP000777784"/>
    </source>
</evidence>
<reference evidence="1" key="1">
    <citation type="submission" date="2021-05" db="EMBL/GenBank/DDBJ databases">
        <title>Energy efficiency and biological interactions define the core microbiome of deep oligotrophic groundwater.</title>
        <authorList>
            <person name="Mehrshad M."/>
            <person name="Lopez-Fernandez M."/>
            <person name="Bell E."/>
            <person name="Bernier-Latmani R."/>
            <person name="Bertilsson S."/>
            <person name="Dopson M."/>
        </authorList>
    </citation>
    <scope>NUCLEOTIDE SEQUENCE</scope>
    <source>
        <strain evidence="1">Modern_marine.mb.64</strain>
    </source>
</reference>
<sequence>MRRALPLIIALVVVIGMGLTGIGSPEGSEPTTVGGNDPVQSAKNVVTMDRQEIPSSKPENPPSNQELTLREQLEQLPGWQPYVYESLGRRDPFSPLLSDGEDEKRLSDLPDPRNLVLVGVLWGEDDKFALVENTRGQNFVLREGDPVWRGRIVTVEPKSITIRYNHFGMWETINLPLSVGKEAIHAVER</sequence>
<evidence type="ECO:0008006" key="3">
    <source>
        <dbReference type="Google" id="ProtNLM"/>
    </source>
</evidence>
<evidence type="ECO:0000313" key="1">
    <source>
        <dbReference type="EMBL" id="MBU2691449.1"/>
    </source>
</evidence>
<dbReference type="EMBL" id="JAHJDP010000061">
    <property type="protein sequence ID" value="MBU2691449.1"/>
    <property type="molecule type" value="Genomic_DNA"/>
</dbReference>
<proteinExistence type="predicted"/>
<gene>
    <name evidence="1" type="ORF">KJ970_11030</name>
</gene>
<accession>A0A948W6F6</accession>
<dbReference type="AlphaFoldDB" id="A0A948W6F6"/>
<name>A0A948W6F6_UNCEI</name>
<dbReference type="Proteomes" id="UP000777784">
    <property type="component" value="Unassembled WGS sequence"/>
</dbReference>